<protein>
    <submittedName>
        <fullName evidence="1">Uncharacterized protein</fullName>
    </submittedName>
</protein>
<organism evidence="1 2">
    <name type="scientific">Saccharopolyspora gregorii</name>
    <dbReference type="NCBI Taxonomy" id="33914"/>
    <lineage>
        <taxon>Bacteria</taxon>
        <taxon>Bacillati</taxon>
        <taxon>Actinomycetota</taxon>
        <taxon>Actinomycetes</taxon>
        <taxon>Pseudonocardiales</taxon>
        <taxon>Pseudonocardiaceae</taxon>
        <taxon>Saccharopolyspora</taxon>
    </lineage>
</organism>
<accession>A0ABP6RNJ9</accession>
<dbReference type="InterPro" id="IPR036388">
    <property type="entry name" value="WH-like_DNA-bd_sf"/>
</dbReference>
<dbReference type="Gene3D" id="1.10.10.10">
    <property type="entry name" value="Winged helix-like DNA-binding domain superfamily/Winged helix DNA-binding domain"/>
    <property type="match status" value="1"/>
</dbReference>
<dbReference type="Proteomes" id="UP001500483">
    <property type="component" value="Unassembled WGS sequence"/>
</dbReference>
<sequence length="57" mass="6252">MLHALYEAPERRLRMTDLADAVLLSRSGVTRLDRTAWSGSVWSVASGSIRTAGGYSR</sequence>
<comment type="caution">
    <text evidence="1">The sequence shown here is derived from an EMBL/GenBank/DDBJ whole genome shotgun (WGS) entry which is preliminary data.</text>
</comment>
<name>A0ABP6RNJ9_9PSEU</name>
<reference evidence="2" key="1">
    <citation type="journal article" date="2019" name="Int. J. Syst. Evol. Microbiol.">
        <title>The Global Catalogue of Microorganisms (GCM) 10K type strain sequencing project: providing services to taxonomists for standard genome sequencing and annotation.</title>
        <authorList>
            <consortium name="The Broad Institute Genomics Platform"/>
            <consortium name="The Broad Institute Genome Sequencing Center for Infectious Disease"/>
            <person name="Wu L."/>
            <person name="Ma J."/>
        </authorList>
    </citation>
    <scope>NUCLEOTIDE SEQUENCE [LARGE SCALE GENOMIC DNA]</scope>
    <source>
        <strain evidence="2">JCM 9687</strain>
    </source>
</reference>
<gene>
    <name evidence="1" type="ORF">GCM10020366_11210</name>
</gene>
<evidence type="ECO:0000313" key="2">
    <source>
        <dbReference type="Proteomes" id="UP001500483"/>
    </source>
</evidence>
<proteinExistence type="predicted"/>
<evidence type="ECO:0000313" key="1">
    <source>
        <dbReference type="EMBL" id="GAA3354454.1"/>
    </source>
</evidence>
<keyword evidence="2" id="KW-1185">Reference proteome</keyword>
<dbReference type="EMBL" id="BAAAYK010000034">
    <property type="protein sequence ID" value="GAA3354454.1"/>
    <property type="molecule type" value="Genomic_DNA"/>
</dbReference>